<dbReference type="InterPro" id="IPR051559">
    <property type="entry name" value="HIF_prolyl_hydroxylases"/>
</dbReference>
<keyword evidence="4" id="KW-0847">Vitamin C</keyword>
<keyword evidence="8" id="KW-0539">Nucleus</keyword>
<dbReference type="GO" id="GO:0160082">
    <property type="term" value="F:hypoxia-inducible factor-proline dioxygenase activity"/>
    <property type="evidence" value="ECO:0007669"/>
    <property type="project" value="UniProtKB-EC"/>
</dbReference>
<name>A0ABD1KJK2_9TELE</name>
<dbReference type="PANTHER" id="PTHR12907:SF28">
    <property type="entry name" value="PROLYL HYDROXYLASE EGLN3"/>
    <property type="match status" value="1"/>
</dbReference>
<evidence type="ECO:0000256" key="1">
    <source>
        <dbReference type="ARBA" id="ARBA00001961"/>
    </source>
</evidence>
<dbReference type="Proteomes" id="UP001591681">
    <property type="component" value="Unassembled WGS sequence"/>
</dbReference>
<comment type="catalytic activity">
    <reaction evidence="10">
        <text>L-prolyl-[hypoxia-inducible factor alpha subunit] + 2-oxoglutarate + O2 = trans-4-hydroxy-L-prolyl-[hypoxia-inducible factor alpha subunit] + succinate + CO2</text>
        <dbReference type="Rhea" id="RHEA:48400"/>
        <dbReference type="Rhea" id="RHEA-COMP:12093"/>
        <dbReference type="Rhea" id="RHEA-COMP:12094"/>
        <dbReference type="ChEBI" id="CHEBI:15379"/>
        <dbReference type="ChEBI" id="CHEBI:16526"/>
        <dbReference type="ChEBI" id="CHEBI:16810"/>
        <dbReference type="ChEBI" id="CHEBI:30031"/>
        <dbReference type="ChEBI" id="CHEBI:50342"/>
        <dbReference type="ChEBI" id="CHEBI:61965"/>
        <dbReference type="EC" id="1.14.11.29"/>
    </reaction>
</comment>
<evidence type="ECO:0000256" key="2">
    <source>
        <dbReference type="ARBA" id="ARBA00004123"/>
    </source>
</evidence>
<evidence type="ECO:0000313" key="13">
    <source>
        <dbReference type="Proteomes" id="UP001591681"/>
    </source>
</evidence>
<comment type="caution">
    <text evidence="12">The sequence shown here is derived from an EMBL/GenBank/DDBJ whole genome shotgun (WGS) entry which is preliminary data.</text>
</comment>
<dbReference type="Gene3D" id="2.60.120.620">
    <property type="entry name" value="q2cbj1_9rhob like domain"/>
    <property type="match status" value="1"/>
</dbReference>
<keyword evidence="5" id="KW-0223">Dioxygenase</keyword>
<evidence type="ECO:0000256" key="7">
    <source>
        <dbReference type="ARBA" id="ARBA00023004"/>
    </source>
</evidence>
<dbReference type="SMART" id="SM00702">
    <property type="entry name" value="P4Hc"/>
    <property type="match status" value="1"/>
</dbReference>
<dbReference type="InterPro" id="IPR005123">
    <property type="entry name" value="Oxoglu/Fe-dep_dioxygenase_dom"/>
</dbReference>
<dbReference type="GO" id="GO:0031418">
    <property type="term" value="F:L-ascorbic acid binding"/>
    <property type="evidence" value="ECO:0007669"/>
    <property type="project" value="UniProtKB-KW"/>
</dbReference>
<evidence type="ECO:0000256" key="6">
    <source>
        <dbReference type="ARBA" id="ARBA00023002"/>
    </source>
</evidence>
<protein>
    <recommendedName>
        <fullName evidence="9">hypoxia-inducible factor-proline dioxygenase</fullName>
        <ecNumber evidence="9">1.14.11.29</ecNumber>
    </recommendedName>
</protein>
<evidence type="ECO:0000256" key="9">
    <source>
        <dbReference type="ARBA" id="ARBA00039004"/>
    </source>
</evidence>
<evidence type="ECO:0000313" key="12">
    <source>
        <dbReference type="EMBL" id="KAL2099063.1"/>
    </source>
</evidence>
<gene>
    <name evidence="12" type="ORF">ACEWY4_005543</name>
</gene>
<comment type="cofactor">
    <cofactor evidence="1">
        <name>L-ascorbate</name>
        <dbReference type="ChEBI" id="CHEBI:38290"/>
    </cofactor>
</comment>
<organism evidence="12 13">
    <name type="scientific">Coilia grayii</name>
    <name type="common">Gray's grenadier anchovy</name>
    <dbReference type="NCBI Taxonomy" id="363190"/>
    <lineage>
        <taxon>Eukaryota</taxon>
        <taxon>Metazoa</taxon>
        <taxon>Chordata</taxon>
        <taxon>Craniata</taxon>
        <taxon>Vertebrata</taxon>
        <taxon>Euteleostomi</taxon>
        <taxon>Actinopterygii</taxon>
        <taxon>Neopterygii</taxon>
        <taxon>Teleostei</taxon>
        <taxon>Clupei</taxon>
        <taxon>Clupeiformes</taxon>
        <taxon>Clupeoidei</taxon>
        <taxon>Engraulidae</taxon>
        <taxon>Coilinae</taxon>
        <taxon>Coilia</taxon>
    </lineage>
</organism>
<evidence type="ECO:0000256" key="8">
    <source>
        <dbReference type="ARBA" id="ARBA00023242"/>
    </source>
</evidence>
<evidence type="ECO:0000256" key="5">
    <source>
        <dbReference type="ARBA" id="ARBA00022964"/>
    </source>
</evidence>
<evidence type="ECO:0000256" key="3">
    <source>
        <dbReference type="ARBA" id="ARBA00022723"/>
    </source>
</evidence>
<dbReference type="InterPro" id="IPR044862">
    <property type="entry name" value="Pro_4_hyd_alph_FE2OG_OXY"/>
</dbReference>
<dbReference type="EC" id="1.14.11.29" evidence="9"/>
<keyword evidence="7" id="KW-0408">Iron</keyword>
<evidence type="ECO:0000259" key="11">
    <source>
        <dbReference type="PROSITE" id="PS51471"/>
    </source>
</evidence>
<dbReference type="PANTHER" id="PTHR12907">
    <property type="entry name" value="EGL NINE HOMOLOG-RELATED"/>
    <property type="match status" value="1"/>
</dbReference>
<feature type="domain" description="Fe2OG dioxygenase" evidence="11">
    <location>
        <begin position="134"/>
        <end position="232"/>
    </location>
</feature>
<evidence type="ECO:0000256" key="10">
    <source>
        <dbReference type="ARBA" id="ARBA00049134"/>
    </source>
</evidence>
<dbReference type="AlphaFoldDB" id="A0ABD1KJK2"/>
<keyword evidence="6" id="KW-0560">Oxidoreductase</keyword>
<proteinExistence type="predicted"/>
<comment type="subcellular location">
    <subcellularLocation>
        <location evidence="2">Nucleus</location>
    </subcellularLocation>
</comment>
<accession>A0ABD1KJK2</accession>
<keyword evidence="13" id="KW-1185">Reference proteome</keyword>
<dbReference type="FunFam" id="2.60.120.620:FF:000005">
    <property type="entry name" value="Egl nine homolog 1"/>
    <property type="match status" value="1"/>
</dbReference>
<dbReference type="Pfam" id="PF13640">
    <property type="entry name" value="2OG-FeII_Oxy_3"/>
    <property type="match status" value="1"/>
</dbReference>
<dbReference type="GO" id="GO:0005634">
    <property type="term" value="C:nucleus"/>
    <property type="evidence" value="ECO:0007669"/>
    <property type="project" value="UniProtKB-SubCell"/>
</dbReference>
<dbReference type="EMBL" id="JBHFQA010000005">
    <property type="protein sequence ID" value="KAL2099063.1"/>
    <property type="molecule type" value="Genomic_DNA"/>
</dbReference>
<dbReference type="InterPro" id="IPR006620">
    <property type="entry name" value="Pro_4_hyd_alph"/>
</dbReference>
<reference evidence="12 13" key="1">
    <citation type="submission" date="2024-09" db="EMBL/GenBank/DDBJ databases">
        <title>A chromosome-level genome assembly of Gray's grenadier anchovy, Coilia grayii.</title>
        <authorList>
            <person name="Fu Z."/>
        </authorList>
    </citation>
    <scope>NUCLEOTIDE SEQUENCE [LARGE SCALE GENOMIC DNA]</scope>
    <source>
        <strain evidence="12">G4</strain>
        <tissue evidence="12">Muscle</tissue>
    </source>
</reference>
<keyword evidence="3" id="KW-0479">Metal-binding</keyword>
<dbReference type="PROSITE" id="PS51471">
    <property type="entry name" value="FE2OG_OXY"/>
    <property type="match status" value="1"/>
</dbReference>
<evidence type="ECO:0000256" key="4">
    <source>
        <dbReference type="ARBA" id="ARBA00022896"/>
    </source>
</evidence>
<dbReference type="GO" id="GO:0046872">
    <property type="term" value="F:metal ion binding"/>
    <property type="evidence" value="ECO:0007669"/>
    <property type="project" value="UniProtKB-KW"/>
</dbReference>
<sequence length="286" mass="32613">MMLRICNPTNAEPQNIKKMPFLQQRMNSQLEQLVMDQIVPSLLDQGFFYVDNFLGEFVGHIVLGQVKNIHHAGLLKDGQLAGRGIGVSKRDIRGDKIAWVSGAEKGCEAVNFLLTLIDNLISLCIGQLGIKIRERSKAMVACYPGNGTGYVKHVDNPNGDGRCVTCIYYLNKNWNAKEHGGILRIFPEGKSYVADIEPLFDRLLLFWSDRRNPHEVQPSYAQRYAITVWYFDSEERAAAKRRFRDLTGMTVIKSEMLHIFLNNNKINVMKYKEFIAEINSIFLIIL</sequence>